<evidence type="ECO:0000259" key="5">
    <source>
        <dbReference type="PROSITE" id="PS51462"/>
    </source>
</evidence>
<dbReference type="SUPFAM" id="SSF55811">
    <property type="entry name" value="Nudix"/>
    <property type="match status" value="1"/>
</dbReference>
<reference evidence="7" key="1">
    <citation type="submission" date="2016-10" db="EMBL/GenBank/DDBJ databases">
        <authorList>
            <person name="Varghese N."/>
            <person name="Submissions S."/>
        </authorList>
    </citation>
    <scope>NUCLEOTIDE SEQUENCE [LARGE SCALE GENOMIC DNA]</scope>
    <source>
        <strain evidence="7">DSM 21424</strain>
    </source>
</reference>
<comment type="cofactor">
    <cofactor evidence="1">
        <name>Mg(2+)</name>
        <dbReference type="ChEBI" id="CHEBI:18420"/>
    </cofactor>
</comment>
<dbReference type="GO" id="GO:0046872">
    <property type="term" value="F:metal ion binding"/>
    <property type="evidence" value="ECO:0007669"/>
    <property type="project" value="UniProtKB-KW"/>
</dbReference>
<evidence type="ECO:0000256" key="1">
    <source>
        <dbReference type="ARBA" id="ARBA00001946"/>
    </source>
</evidence>
<dbReference type="AlphaFoldDB" id="A0A1G7GAI1"/>
<proteinExistence type="predicted"/>
<sequence length="149" mass="17157">MSPKDMLDDRPGRYISHVHRQLAALCHRKNEKGKREVLLVTSSTGRWILPKGWPMEGKTDREAALIEAWEEAGVREGKVKRKPIGTFVSVKLSDHGDEEICVTRVFEVKAKLVLDDYPERKRRDRRWVSAKAAARLVTEDGLREILRDL</sequence>
<keyword evidence="7" id="KW-1185">Reference proteome</keyword>
<dbReference type="InterPro" id="IPR000086">
    <property type="entry name" value="NUDIX_hydrolase_dom"/>
</dbReference>
<dbReference type="PROSITE" id="PS51462">
    <property type="entry name" value="NUDIX"/>
    <property type="match status" value="1"/>
</dbReference>
<name>A0A1G7GAI1_9RHOB</name>
<evidence type="ECO:0000256" key="2">
    <source>
        <dbReference type="ARBA" id="ARBA00022723"/>
    </source>
</evidence>
<dbReference type="STRING" id="521013.SAMN04488567_2808"/>
<feature type="domain" description="Nudix hydrolase" evidence="5">
    <location>
        <begin position="19"/>
        <end position="149"/>
    </location>
</feature>
<keyword evidence="2" id="KW-0479">Metal-binding</keyword>
<evidence type="ECO:0000256" key="3">
    <source>
        <dbReference type="ARBA" id="ARBA00022801"/>
    </source>
</evidence>
<dbReference type="Proteomes" id="UP000198922">
    <property type="component" value="Unassembled WGS sequence"/>
</dbReference>
<evidence type="ECO:0000256" key="4">
    <source>
        <dbReference type="ARBA" id="ARBA00022842"/>
    </source>
</evidence>
<dbReference type="CDD" id="cd04666">
    <property type="entry name" value="NUDIX_DIPP2_like_Nudt4"/>
    <property type="match status" value="1"/>
</dbReference>
<dbReference type="GO" id="GO:0016462">
    <property type="term" value="F:pyrophosphatase activity"/>
    <property type="evidence" value="ECO:0007669"/>
    <property type="project" value="InterPro"/>
</dbReference>
<dbReference type="EMBL" id="FNAT01000004">
    <property type="protein sequence ID" value="SDE85142.1"/>
    <property type="molecule type" value="Genomic_DNA"/>
</dbReference>
<organism evidence="6 7">
    <name type="scientific">Limimaricola pyoseonensis</name>
    <dbReference type="NCBI Taxonomy" id="521013"/>
    <lineage>
        <taxon>Bacteria</taxon>
        <taxon>Pseudomonadati</taxon>
        <taxon>Pseudomonadota</taxon>
        <taxon>Alphaproteobacteria</taxon>
        <taxon>Rhodobacterales</taxon>
        <taxon>Paracoccaceae</taxon>
        <taxon>Limimaricola</taxon>
    </lineage>
</organism>
<keyword evidence="4" id="KW-0460">Magnesium</keyword>
<dbReference type="Gene3D" id="3.90.79.10">
    <property type="entry name" value="Nucleoside Triphosphate Pyrophosphohydrolase"/>
    <property type="match status" value="1"/>
</dbReference>
<dbReference type="PANTHER" id="PTHR12629">
    <property type="entry name" value="DIPHOSPHOINOSITOL POLYPHOSPHATE PHOSPHOHYDROLASE"/>
    <property type="match status" value="1"/>
</dbReference>
<dbReference type="Pfam" id="PF00293">
    <property type="entry name" value="NUDIX"/>
    <property type="match status" value="1"/>
</dbReference>
<gene>
    <name evidence="6" type="ORF">SAMN04488567_2808</name>
</gene>
<evidence type="ECO:0000313" key="7">
    <source>
        <dbReference type="Proteomes" id="UP000198922"/>
    </source>
</evidence>
<dbReference type="GO" id="GO:0005737">
    <property type="term" value="C:cytoplasm"/>
    <property type="evidence" value="ECO:0007669"/>
    <property type="project" value="TreeGrafter"/>
</dbReference>
<dbReference type="InterPro" id="IPR047198">
    <property type="entry name" value="DDP-like_NUDIX"/>
</dbReference>
<accession>A0A1G7GAI1</accession>
<dbReference type="InterPro" id="IPR015797">
    <property type="entry name" value="NUDIX_hydrolase-like_dom_sf"/>
</dbReference>
<protein>
    <submittedName>
        <fullName evidence="6">8-oxo-dGTP pyrophosphatase MutT, NUDIX family</fullName>
    </submittedName>
</protein>
<evidence type="ECO:0000313" key="6">
    <source>
        <dbReference type="EMBL" id="SDE85142.1"/>
    </source>
</evidence>
<dbReference type="PANTHER" id="PTHR12629:SF0">
    <property type="entry name" value="DIPHOSPHOINOSITOL-POLYPHOSPHATE DIPHOSPHATASE"/>
    <property type="match status" value="1"/>
</dbReference>
<keyword evidence="3" id="KW-0378">Hydrolase</keyword>